<dbReference type="GO" id="GO:0009922">
    <property type="term" value="F:fatty acid elongase activity"/>
    <property type="evidence" value="ECO:0007669"/>
    <property type="project" value="UniProtKB-EC"/>
</dbReference>
<sequence length="97" mass="10836">MELLRFNMYINCFFRVGGAAILLSNKPSNSHAAKYQVIHAVRPNTAASDSVLQLRFTLGGLARTLSRVWQISFGSGFKCNSMIMKATRAIDREEKNP</sequence>
<comment type="catalytic activity">
    <reaction evidence="2">
        <text>a very-long-chain acyl-CoA + malonyl-CoA + H(+) = a very-long-chain 3-oxoacyl-CoA + CO2 + CoA</text>
        <dbReference type="Rhea" id="RHEA:32727"/>
        <dbReference type="ChEBI" id="CHEBI:15378"/>
        <dbReference type="ChEBI" id="CHEBI:16526"/>
        <dbReference type="ChEBI" id="CHEBI:57287"/>
        <dbReference type="ChEBI" id="CHEBI:57384"/>
        <dbReference type="ChEBI" id="CHEBI:90725"/>
        <dbReference type="ChEBI" id="CHEBI:90736"/>
        <dbReference type="EC" id="2.3.1.199"/>
    </reaction>
</comment>
<evidence type="ECO:0000313" key="5">
    <source>
        <dbReference type="Proteomes" id="UP000886885"/>
    </source>
</evidence>
<dbReference type="AlphaFoldDB" id="A0A8X8DBR7"/>
<reference evidence="4" key="1">
    <citation type="journal article" date="2020" name="bioRxiv">
        <title>Hybrid origin of Populus tomentosa Carr. identified through genome sequencing and phylogenomic analysis.</title>
        <authorList>
            <person name="An X."/>
            <person name="Gao K."/>
            <person name="Chen Z."/>
            <person name="Li J."/>
            <person name="Yang X."/>
            <person name="Yang X."/>
            <person name="Zhou J."/>
            <person name="Guo T."/>
            <person name="Zhao T."/>
            <person name="Huang S."/>
            <person name="Miao D."/>
            <person name="Khan W.U."/>
            <person name="Rao P."/>
            <person name="Ye M."/>
            <person name="Lei B."/>
            <person name="Liao W."/>
            <person name="Wang J."/>
            <person name="Ji L."/>
            <person name="Li Y."/>
            <person name="Guo B."/>
            <person name="Mustafa N.S."/>
            <person name="Li S."/>
            <person name="Yun Q."/>
            <person name="Keller S.R."/>
            <person name="Mao J."/>
            <person name="Zhang R."/>
            <person name="Strauss S.H."/>
        </authorList>
    </citation>
    <scope>NUCLEOTIDE SEQUENCE</scope>
    <source>
        <strain evidence="4">GM15</strain>
        <tissue evidence="4">Leaf</tissue>
    </source>
</reference>
<name>A0A8X8DBR7_POPTO</name>
<keyword evidence="1" id="KW-0808">Transferase</keyword>
<organism evidence="4 5">
    <name type="scientific">Populus tomentosa</name>
    <name type="common">Chinese white poplar</name>
    <dbReference type="NCBI Taxonomy" id="118781"/>
    <lineage>
        <taxon>Eukaryota</taxon>
        <taxon>Viridiplantae</taxon>
        <taxon>Streptophyta</taxon>
        <taxon>Embryophyta</taxon>
        <taxon>Tracheophyta</taxon>
        <taxon>Spermatophyta</taxon>
        <taxon>Magnoliopsida</taxon>
        <taxon>eudicotyledons</taxon>
        <taxon>Gunneridae</taxon>
        <taxon>Pentapetalae</taxon>
        <taxon>rosids</taxon>
        <taxon>fabids</taxon>
        <taxon>Malpighiales</taxon>
        <taxon>Salicaceae</taxon>
        <taxon>Saliceae</taxon>
        <taxon>Populus</taxon>
    </lineage>
</organism>
<evidence type="ECO:0000256" key="2">
    <source>
        <dbReference type="ARBA" id="ARBA00047375"/>
    </source>
</evidence>
<dbReference type="InterPro" id="IPR013601">
    <property type="entry name" value="FAE1_typ3_polyketide_synth"/>
</dbReference>
<feature type="domain" description="FAE" evidence="3">
    <location>
        <begin position="8"/>
        <end position="51"/>
    </location>
</feature>
<dbReference type="GO" id="GO:0006633">
    <property type="term" value="P:fatty acid biosynthetic process"/>
    <property type="evidence" value="ECO:0007669"/>
    <property type="project" value="InterPro"/>
</dbReference>
<evidence type="ECO:0000259" key="3">
    <source>
        <dbReference type="Pfam" id="PF08392"/>
    </source>
</evidence>
<dbReference type="EMBL" id="JAAWWB010000003">
    <property type="protein sequence ID" value="KAG6785857.1"/>
    <property type="molecule type" value="Genomic_DNA"/>
</dbReference>
<comment type="caution">
    <text evidence="4">The sequence shown here is derived from an EMBL/GenBank/DDBJ whole genome shotgun (WGS) entry which is preliminary data.</text>
</comment>
<dbReference type="GO" id="GO:0016020">
    <property type="term" value="C:membrane"/>
    <property type="evidence" value="ECO:0007669"/>
    <property type="project" value="InterPro"/>
</dbReference>
<keyword evidence="1" id="KW-0012">Acyltransferase</keyword>
<protein>
    <recommendedName>
        <fullName evidence="3">FAE domain-containing protein</fullName>
    </recommendedName>
</protein>
<evidence type="ECO:0000313" key="4">
    <source>
        <dbReference type="EMBL" id="KAG6785857.1"/>
    </source>
</evidence>
<gene>
    <name evidence="4" type="ORF">POTOM_007444</name>
</gene>
<dbReference type="PANTHER" id="PTHR31561">
    <property type="entry name" value="3-KETOACYL-COA SYNTHASE"/>
    <property type="match status" value="1"/>
</dbReference>
<dbReference type="Pfam" id="PF08392">
    <property type="entry name" value="FAE1_CUT1_RppA"/>
    <property type="match status" value="1"/>
</dbReference>
<dbReference type="Proteomes" id="UP000886885">
    <property type="component" value="Chromosome 2A"/>
</dbReference>
<dbReference type="InterPro" id="IPR012392">
    <property type="entry name" value="3-ktacl-CoA_syn"/>
</dbReference>
<accession>A0A8X8DBR7</accession>
<evidence type="ECO:0000256" key="1">
    <source>
        <dbReference type="ARBA" id="ARBA00023315"/>
    </source>
</evidence>
<proteinExistence type="predicted"/>
<keyword evidence="5" id="KW-1185">Reference proteome</keyword>
<dbReference type="OrthoDB" id="329835at2759"/>